<name>A0AAD0KX55_MYCLR</name>
<dbReference type="Proteomes" id="UP000249682">
    <property type="component" value="Chromosome"/>
</dbReference>
<dbReference type="InterPro" id="IPR000030">
    <property type="entry name" value="PPE_dom"/>
</dbReference>
<reference evidence="4 5" key="1">
    <citation type="submission" date="2018-05" db="EMBL/GenBank/DDBJ databases">
        <title>Evolution of small genomes with special reference to Mycobacterium leprae.</title>
        <authorList>
            <person name="Mohanty P.S."/>
            <person name="Bansal A.K."/>
            <person name="Gupta U.D."/>
            <person name="Naaz F."/>
            <person name="Dwivedi V.D."/>
            <person name="Singh H."/>
            <person name="Gupta G."/>
            <person name="Sharma S."/>
            <person name="Arora M."/>
        </authorList>
    </citation>
    <scope>NUCLEOTIDE SEQUENCE [LARGE SCALE GENOMIC DNA]</scope>
    <source>
        <strain evidence="4 5">MRHRU-235-G</strain>
    </source>
</reference>
<dbReference type="EMBL" id="CP029543">
    <property type="protein sequence ID" value="AWV48766.1"/>
    <property type="molecule type" value="Genomic_DNA"/>
</dbReference>
<sequence length="68" mass="7614">MAWLTRASINRAGMVVLYEGRCLMVLVAVPILMEVAANYAIHAVLPATNFFGLDTILNHSNQDDYMRM</sequence>
<dbReference type="Pfam" id="PF00823">
    <property type="entry name" value="PPE"/>
    <property type="match status" value="1"/>
</dbReference>
<dbReference type="SUPFAM" id="SSF140459">
    <property type="entry name" value="PE/PPE dimer-like"/>
    <property type="match status" value="1"/>
</dbReference>
<keyword evidence="2" id="KW-1133">Transmembrane helix</keyword>
<evidence type="ECO:0000256" key="2">
    <source>
        <dbReference type="SAM" id="Phobius"/>
    </source>
</evidence>
<evidence type="ECO:0000313" key="4">
    <source>
        <dbReference type="EMBL" id="AWV48766.1"/>
    </source>
</evidence>
<organism evidence="4 5">
    <name type="scientific">Mycobacterium leprae</name>
    <dbReference type="NCBI Taxonomy" id="1769"/>
    <lineage>
        <taxon>Bacteria</taxon>
        <taxon>Bacillati</taxon>
        <taxon>Actinomycetota</taxon>
        <taxon>Actinomycetes</taxon>
        <taxon>Mycobacteriales</taxon>
        <taxon>Mycobacteriaceae</taxon>
        <taxon>Mycobacterium</taxon>
    </lineage>
</organism>
<accession>A0AAD0KX55</accession>
<protein>
    <submittedName>
        <fullName evidence="4">PPE domain-containing protein</fullName>
    </submittedName>
</protein>
<proteinExistence type="inferred from homology"/>
<dbReference type="AlphaFoldDB" id="A0AAD0KX55"/>
<gene>
    <name evidence="4" type="ORF">DIJ64_13960</name>
</gene>
<feature type="transmembrane region" description="Helical" evidence="2">
    <location>
        <begin position="12"/>
        <end position="33"/>
    </location>
</feature>
<feature type="domain" description="PPE" evidence="3">
    <location>
        <begin position="25"/>
        <end position="68"/>
    </location>
</feature>
<dbReference type="InterPro" id="IPR038332">
    <property type="entry name" value="PPE_sf"/>
</dbReference>
<evidence type="ECO:0000259" key="3">
    <source>
        <dbReference type="Pfam" id="PF00823"/>
    </source>
</evidence>
<keyword evidence="2" id="KW-0472">Membrane</keyword>
<keyword evidence="2" id="KW-0812">Transmembrane</keyword>
<evidence type="ECO:0000313" key="5">
    <source>
        <dbReference type="Proteomes" id="UP000249682"/>
    </source>
</evidence>
<comment type="similarity">
    <text evidence="1">Belongs to the mycobacterial PPE family.</text>
</comment>
<evidence type="ECO:0000256" key="1">
    <source>
        <dbReference type="ARBA" id="ARBA00010652"/>
    </source>
</evidence>